<organism evidence="2 3">
    <name type="scientific">Cyclocybe aegerita</name>
    <name type="common">Black poplar mushroom</name>
    <name type="synonym">Agrocybe aegerita</name>
    <dbReference type="NCBI Taxonomy" id="1973307"/>
    <lineage>
        <taxon>Eukaryota</taxon>
        <taxon>Fungi</taxon>
        <taxon>Dikarya</taxon>
        <taxon>Basidiomycota</taxon>
        <taxon>Agaricomycotina</taxon>
        <taxon>Agaricomycetes</taxon>
        <taxon>Agaricomycetidae</taxon>
        <taxon>Agaricales</taxon>
        <taxon>Agaricineae</taxon>
        <taxon>Bolbitiaceae</taxon>
        <taxon>Cyclocybe</taxon>
    </lineage>
</organism>
<evidence type="ECO:0000256" key="1">
    <source>
        <dbReference type="SAM" id="MobiDB-lite"/>
    </source>
</evidence>
<feature type="compositionally biased region" description="Basic and acidic residues" evidence="1">
    <location>
        <begin position="1"/>
        <end position="18"/>
    </location>
</feature>
<evidence type="ECO:0000313" key="2">
    <source>
        <dbReference type="EMBL" id="CAA7266769.1"/>
    </source>
</evidence>
<sequence>MCARVTDRAITKDEKDELTPFAPTGPSTKADVPEYDSSNTSDCDVNVPVPVGYTARTATVNARNFVELNSESPFPIEGDAVPGAGMEGRPTDSERKSPILSALKTVGPIEDPPVFHTGLHTSWLVAKNRNNFIPQSQRWTHRMTPSEDLWRPAPAVEVKISKPHGVAQRHDRVKGEVVGAQRLGANETRAGDKANGQENTMANILSGIQSGADKVHRLSFLPLLRRLNSERQSQASKSSSDKENVPRKWRSQVTNKLVIRQPALFMDLSHPKSQANVKCIPTDIWRPAPPAPHVRIASSPSMPYQQPLADLDGTGSSCVRITSRTVPGGDDSPCDTRPPKSLFSS</sequence>
<gene>
    <name evidence="2" type="ORF">AAE3_LOCUS8950</name>
</gene>
<dbReference type="EMBL" id="CACVBS010000056">
    <property type="protein sequence ID" value="CAA7266769.1"/>
    <property type="molecule type" value="Genomic_DNA"/>
</dbReference>
<feature type="region of interest" description="Disordered" evidence="1">
    <location>
        <begin position="229"/>
        <end position="250"/>
    </location>
</feature>
<protein>
    <submittedName>
        <fullName evidence="2">Uncharacterized protein</fullName>
    </submittedName>
</protein>
<evidence type="ECO:0000313" key="3">
    <source>
        <dbReference type="Proteomes" id="UP000467700"/>
    </source>
</evidence>
<reference evidence="2 3" key="1">
    <citation type="submission" date="2020-01" db="EMBL/GenBank/DDBJ databases">
        <authorList>
            <person name="Gupta K D."/>
        </authorList>
    </citation>
    <scope>NUCLEOTIDE SEQUENCE [LARGE SCALE GENOMIC DNA]</scope>
</reference>
<dbReference type="AlphaFoldDB" id="A0A8S0VSE8"/>
<feature type="region of interest" description="Disordered" evidence="1">
    <location>
        <begin position="76"/>
        <end position="95"/>
    </location>
</feature>
<keyword evidence="3" id="KW-1185">Reference proteome</keyword>
<feature type="region of interest" description="Disordered" evidence="1">
    <location>
        <begin position="303"/>
        <end position="345"/>
    </location>
</feature>
<dbReference type="Proteomes" id="UP000467700">
    <property type="component" value="Unassembled WGS sequence"/>
</dbReference>
<name>A0A8S0VSE8_CYCAE</name>
<comment type="caution">
    <text evidence="2">The sequence shown here is derived from an EMBL/GenBank/DDBJ whole genome shotgun (WGS) entry which is preliminary data.</text>
</comment>
<feature type="region of interest" description="Disordered" evidence="1">
    <location>
        <begin position="1"/>
        <end position="43"/>
    </location>
</feature>
<feature type="compositionally biased region" description="Polar residues" evidence="1">
    <location>
        <begin position="314"/>
        <end position="325"/>
    </location>
</feature>
<dbReference type="OrthoDB" id="10446246at2759"/>
<accession>A0A8S0VSE8</accession>
<proteinExistence type="predicted"/>